<keyword evidence="3" id="KW-1185">Reference proteome</keyword>
<evidence type="ECO:0000313" key="3">
    <source>
        <dbReference type="Proteomes" id="UP001281761"/>
    </source>
</evidence>
<organism evidence="2 3">
    <name type="scientific">Blattamonas nauphoetae</name>
    <dbReference type="NCBI Taxonomy" id="2049346"/>
    <lineage>
        <taxon>Eukaryota</taxon>
        <taxon>Metamonada</taxon>
        <taxon>Preaxostyla</taxon>
        <taxon>Oxymonadida</taxon>
        <taxon>Blattamonas</taxon>
    </lineage>
</organism>
<dbReference type="Proteomes" id="UP001281761">
    <property type="component" value="Unassembled WGS sequence"/>
</dbReference>
<evidence type="ECO:0000313" key="2">
    <source>
        <dbReference type="EMBL" id="KAK2950371.1"/>
    </source>
</evidence>
<feature type="compositionally biased region" description="Polar residues" evidence="1">
    <location>
        <begin position="94"/>
        <end position="103"/>
    </location>
</feature>
<name>A0ABQ9XEI3_9EUKA</name>
<proteinExistence type="predicted"/>
<gene>
    <name evidence="2" type="ORF">BLNAU_14706</name>
</gene>
<evidence type="ECO:0000256" key="1">
    <source>
        <dbReference type="SAM" id="MobiDB-lite"/>
    </source>
</evidence>
<protein>
    <submittedName>
        <fullName evidence="2">Uncharacterized protein</fullName>
    </submittedName>
</protein>
<dbReference type="EMBL" id="JARBJD010000137">
    <property type="protein sequence ID" value="KAK2950371.1"/>
    <property type="molecule type" value="Genomic_DNA"/>
</dbReference>
<feature type="region of interest" description="Disordered" evidence="1">
    <location>
        <begin position="81"/>
        <end position="103"/>
    </location>
</feature>
<comment type="caution">
    <text evidence="2">The sequence shown here is derived from an EMBL/GenBank/DDBJ whole genome shotgun (WGS) entry which is preliminary data.</text>
</comment>
<sequence>MFLSDIPTFLSLTDEEFYFYVRALYFCSSGLDLLVFDLDRSSSTVDLETGSSIISHVKEVIDSNLEQLQMIHKIADSLPTSAINSPPHNKEVSEGSSSPTVSEENNLTKLKCDILDVTGSAWQIFALLSFAFAGGLHPHLRSIVADNPKLETVVLKSVEEGDIELIQLTFNAISNLLIVGPENRTRLQSGDLVKQLFSSFDFQSVPLSEADFHVFTVNFIRQMLTVKGATEEIKQAQFPSLRMSVYNHVWRYLSHVITHSPALTLNETSREIHEDDVSLCYRHIFFMEVAADELDEAFLLEQAKWEVRWMTEVENEETLDFRISTCGNRAYRWRTEKWGRLKRRERMLRKEGWDDAVETRVVGLHPEVSEDLRSKVLAFGILALFNIESA</sequence>
<accession>A0ABQ9XEI3</accession>
<reference evidence="2 3" key="1">
    <citation type="journal article" date="2022" name="bioRxiv">
        <title>Genomics of Preaxostyla Flagellates Illuminates Evolutionary Transitions and the Path Towards Mitochondrial Loss.</title>
        <authorList>
            <person name="Novak L.V.F."/>
            <person name="Treitli S.C."/>
            <person name="Pyrih J."/>
            <person name="Halakuc P."/>
            <person name="Pipaliya S.V."/>
            <person name="Vacek V."/>
            <person name="Brzon O."/>
            <person name="Soukal P."/>
            <person name="Eme L."/>
            <person name="Dacks J.B."/>
            <person name="Karnkowska A."/>
            <person name="Elias M."/>
            <person name="Hampl V."/>
        </authorList>
    </citation>
    <scope>NUCLEOTIDE SEQUENCE [LARGE SCALE GENOMIC DNA]</scope>
    <source>
        <strain evidence="2">NAU3</strain>
        <tissue evidence="2">Gut</tissue>
    </source>
</reference>